<comment type="caution">
    <text evidence="2">The sequence shown here is derived from an EMBL/GenBank/DDBJ whole genome shotgun (WGS) entry which is preliminary data.</text>
</comment>
<evidence type="ECO:0008006" key="4">
    <source>
        <dbReference type="Google" id="ProtNLM"/>
    </source>
</evidence>
<dbReference type="Proteomes" id="UP001596012">
    <property type="component" value="Unassembled WGS sequence"/>
</dbReference>
<feature type="compositionally biased region" description="Low complexity" evidence="1">
    <location>
        <begin position="64"/>
        <end position="79"/>
    </location>
</feature>
<feature type="compositionally biased region" description="Low complexity" evidence="1">
    <location>
        <begin position="1"/>
        <end position="11"/>
    </location>
</feature>
<sequence length="220" mass="23711">MGVRASAARPGRAGRGGIVTRRAHRNAHPVVRFRKRRKAQSLLLALTALTVTAGCSSSDGGDNAPATPTKPSPSSTLSAEEAQARKDVIAAYQRMTDEQVTAYAKASLRGSKITQYATGKALRDVKDAVFVNLQNGIVFKGEPTVTASDDDVDLNLDGTPQRATLNLCFDMNTWEPVNKTTGKSVAPPKQVKRYTVTAHLQNQGDRWQVADETADKEETC</sequence>
<reference evidence="3" key="1">
    <citation type="journal article" date="2019" name="Int. J. Syst. Evol. Microbiol.">
        <title>The Global Catalogue of Microorganisms (GCM) 10K type strain sequencing project: providing services to taxonomists for standard genome sequencing and annotation.</title>
        <authorList>
            <consortium name="The Broad Institute Genomics Platform"/>
            <consortium name="The Broad Institute Genome Sequencing Center for Infectious Disease"/>
            <person name="Wu L."/>
            <person name="Ma J."/>
        </authorList>
    </citation>
    <scope>NUCLEOTIDE SEQUENCE [LARGE SCALE GENOMIC DNA]</scope>
    <source>
        <strain evidence="3">DT43</strain>
    </source>
</reference>
<feature type="region of interest" description="Disordered" evidence="1">
    <location>
        <begin position="1"/>
        <end position="28"/>
    </location>
</feature>
<accession>A0ABV8YYN4</accession>
<dbReference type="RefSeq" id="WP_386347844.1">
    <property type="nucleotide sequence ID" value="NZ_JBHSFG010000059.1"/>
</dbReference>
<feature type="region of interest" description="Disordered" evidence="1">
    <location>
        <begin position="55"/>
        <end position="82"/>
    </location>
</feature>
<keyword evidence="3" id="KW-1185">Reference proteome</keyword>
<dbReference type="EMBL" id="JBHSFG010000059">
    <property type="protein sequence ID" value="MFC4469225.1"/>
    <property type="molecule type" value="Genomic_DNA"/>
</dbReference>
<name>A0ABV8YYN4_9ACTN</name>
<evidence type="ECO:0000313" key="3">
    <source>
        <dbReference type="Proteomes" id="UP001596012"/>
    </source>
</evidence>
<organism evidence="2 3">
    <name type="scientific">Streptomyces xiangluensis</name>
    <dbReference type="NCBI Taxonomy" id="2665720"/>
    <lineage>
        <taxon>Bacteria</taxon>
        <taxon>Bacillati</taxon>
        <taxon>Actinomycetota</taxon>
        <taxon>Actinomycetes</taxon>
        <taxon>Kitasatosporales</taxon>
        <taxon>Streptomycetaceae</taxon>
        <taxon>Streptomyces</taxon>
    </lineage>
</organism>
<protein>
    <recommendedName>
        <fullName evidence="4">Mce-associated membrane protein</fullName>
    </recommendedName>
</protein>
<evidence type="ECO:0000313" key="2">
    <source>
        <dbReference type="EMBL" id="MFC4469225.1"/>
    </source>
</evidence>
<proteinExistence type="predicted"/>
<gene>
    <name evidence="2" type="ORF">ACFPH6_32710</name>
</gene>
<evidence type="ECO:0000256" key="1">
    <source>
        <dbReference type="SAM" id="MobiDB-lite"/>
    </source>
</evidence>